<dbReference type="EMBL" id="BSUZ01000001">
    <property type="protein sequence ID" value="GMA85362.1"/>
    <property type="molecule type" value="Genomic_DNA"/>
</dbReference>
<name>A0ABQ6JB02_9ACTN</name>
<protein>
    <recommendedName>
        <fullName evidence="5">Putative 3-methyladenine DNA glycosylase</fullName>
        <ecNumber evidence="5">3.2.2.-</ecNumber>
    </recommendedName>
</protein>
<comment type="caution">
    <text evidence="7">The sequence shown here is derived from an EMBL/GenBank/DDBJ whole genome shotgun (WGS) entry which is preliminary data.</text>
</comment>
<evidence type="ECO:0000256" key="1">
    <source>
        <dbReference type="ARBA" id="ARBA00009232"/>
    </source>
</evidence>
<evidence type="ECO:0000313" key="8">
    <source>
        <dbReference type="Proteomes" id="UP001157017"/>
    </source>
</evidence>
<keyword evidence="4 5" id="KW-0234">DNA repair</keyword>
<dbReference type="InterPro" id="IPR036995">
    <property type="entry name" value="MPG_sf"/>
</dbReference>
<evidence type="ECO:0000256" key="4">
    <source>
        <dbReference type="ARBA" id="ARBA00023204"/>
    </source>
</evidence>
<proteinExistence type="inferred from homology"/>
<organism evidence="7 8">
    <name type="scientific">Angustibacter aerolatus</name>
    <dbReference type="NCBI Taxonomy" id="1162965"/>
    <lineage>
        <taxon>Bacteria</taxon>
        <taxon>Bacillati</taxon>
        <taxon>Actinomycetota</taxon>
        <taxon>Actinomycetes</taxon>
        <taxon>Kineosporiales</taxon>
        <taxon>Kineosporiaceae</taxon>
    </lineage>
</organism>
<feature type="compositionally biased region" description="Low complexity" evidence="6">
    <location>
        <begin position="128"/>
        <end position="143"/>
    </location>
</feature>
<dbReference type="EC" id="3.2.2.-" evidence="5"/>
<keyword evidence="8" id="KW-1185">Reference proteome</keyword>
<feature type="region of interest" description="Disordered" evidence="6">
    <location>
        <begin position="111"/>
        <end position="152"/>
    </location>
</feature>
<dbReference type="HAMAP" id="MF_00527">
    <property type="entry name" value="3MGH"/>
    <property type="match status" value="1"/>
</dbReference>
<gene>
    <name evidence="7" type="ORF">GCM10025868_06120</name>
</gene>
<dbReference type="InterPro" id="IPR011034">
    <property type="entry name" value="Formyl_transferase-like_C_sf"/>
</dbReference>
<dbReference type="Pfam" id="PF02245">
    <property type="entry name" value="Pur_DNA_glyco"/>
    <property type="match status" value="1"/>
</dbReference>
<dbReference type="PANTHER" id="PTHR10429:SF0">
    <property type="entry name" value="DNA-3-METHYLADENINE GLYCOSYLASE"/>
    <property type="match status" value="1"/>
</dbReference>
<evidence type="ECO:0000256" key="5">
    <source>
        <dbReference type="HAMAP-Rule" id="MF_00527"/>
    </source>
</evidence>
<comment type="similarity">
    <text evidence="1 5">Belongs to the DNA glycosylase MPG family.</text>
</comment>
<keyword evidence="3 5" id="KW-0378">Hydrolase</keyword>
<dbReference type="InterPro" id="IPR003180">
    <property type="entry name" value="MPG"/>
</dbReference>
<dbReference type="Gene3D" id="3.10.300.10">
    <property type="entry name" value="Methylpurine-DNA glycosylase (MPG)"/>
    <property type="match status" value="1"/>
</dbReference>
<dbReference type="SUPFAM" id="SSF50486">
    <property type="entry name" value="FMT C-terminal domain-like"/>
    <property type="match status" value="1"/>
</dbReference>
<keyword evidence="2 5" id="KW-0227">DNA damage</keyword>
<dbReference type="Proteomes" id="UP001157017">
    <property type="component" value="Unassembled WGS sequence"/>
</dbReference>
<reference evidence="8" key="1">
    <citation type="journal article" date="2019" name="Int. J. Syst. Evol. Microbiol.">
        <title>The Global Catalogue of Microorganisms (GCM) 10K type strain sequencing project: providing services to taxonomists for standard genome sequencing and annotation.</title>
        <authorList>
            <consortium name="The Broad Institute Genomics Platform"/>
            <consortium name="The Broad Institute Genome Sequencing Center for Infectious Disease"/>
            <person name="Wu L."/>
            <person name="Ma J."/>
        </authorList>
    </citation>
    <scope>NUCLEOTIDE SEQUENCE [LARGE SCALE GENOMIC DNA]</scope>
    <source>
        <strain evidence="8">NBRC 108730</strain>
    </source>
</reference>
<dbReference type="PANTHER" id="PTHR10429">
    <property type="entry name" value="DNA-3-METHYLADENINE GLYCOSYLASE"/>
    <property type="match status" value="1"/>
</dbReference>
<evidence type="ECO:0000256" key="6">
    <source>
        <dbReference type="SAM" id="MobiDB-lite"/>
    </source>
</evidence>
<evidence type="ECO:0000256" key="3">
    <source>
        <dbReference type="ARBA" id="ARBA00022801"/>
    </source>
</evidence>
<accession>A0ABQ6JB02</accession>
<evidence type="ECO:0000256" key="2">
    <source>
        <dbReference type="ARBA" id="ARBA00022763"/>
    </source>
</evidence>
<sequence>MTAAAGAAPPRLAWNRRADEVAPLLLGRVVEHRSPAGLVAVRLTEVEAYLGPGDPGSHARAGLTPRTAVMFGPPARLYVYFSYGMHWCVNLVCSPDGEASAVLLRAGEVVRGHEPGPSPASRGEARPRPGARSGPARPGAGRRQGAGRRRAR</sequence>
<evidence type="ECO:0000313" key="7">
    <source>
        <dbReference type="EMBL" id="GMA85362.1"/>
    </source>
</evidence>